<dbReference type="Gene3D" id="1.10.520.40">
    <property type="entry name" value="CRISPR-associated protein Cse2"/>
    <property type="match status" value="1"/>
</dbReference>
<protein>
    <submittedName>
        <fullName evidence="1">Uncharacterized protein</fullName>
    </submittedName>
</protein>
<evidence type="ECO:0000313" key="1">
    <source>
        <dbReference type="EMBL" id="AMB99971.1"/>
    </source>
</evidence>
<reference evidence="1 2" key="1">
    <citation type="journal article" date="2016" name="Genome Announc.">
        <title>Complete Genome Sequences of Aerococcus christensenii CCUG 28831T, Aerococcus sanguinicola CCUG 43001T, Aerococcus urinae CCUG 36881T, Aerococcus urinaeequi CCUG 28094T, Aerococcus urinaehominis CCUG 42038 BT, and Aerococcus viridans CCUG 4311T.</title>
        <authorList>
            <person name="Carkaci D."/>
            <person name="Dargis R."/>
            <person name="Nielsen X.C."/>
            <person name="Skovgaard O."/>
            <person name="Fuursted K."/>
            <person name="Christensen J.J."/>
        </authorList>
    </citation>
    <scope>NUCLEOTIDE SEQUENCE [LARGE SCALE GENOMIC DNA]</scope>
    <source>
        <strain evidence="1 2">CCUG42038B</strain>
    </source>
</reference>
<dbReference type="Proteomes" id="UP000062260">
    <property type="component" value="Chromosome"/>
</dbReference>
<dbReference type="NCBIfam" id="TIGR02548">
    <property type="entry name" value="casB_cse2"/>
    <property type="match status" value="1"/>
</dbReference>
<reference evidence="2" key="2">
    <citation type="submission" date="2016-01" db="EMBL/GenBank/DDBJ databases">
        <title>Six Aerococcus type strain genome sequencing and assembly using PacBio and Illumina Hiseq.</title>
        <authorList>
            <person name="Carkaci D."/>
            <person name="Dargis R."/>
            <person name="Nielsen X.C."/>
            <person name="Skovgaard O."/>
            <person name="Fuursted K."/>
            <person name="Christensen J.J."/>
        </authorList>
    </citation>
    <scope>NUCLEOTIDE SEQUENCE [LARGE SCALE GENOMIC DNA]</scope>
    <source>
        <strain evidence="2">CCUG42038B</strain>
    </source>
</reference>
<proteinExistence type="predicted"/>
<evidence type="ECO:0000313" key="2">
    <source>
        <dbReference type="Proteomes" id="UP000062260"/>
    </source>
</evidence>
<dbReference type="CDD" id="cd09731">
    <property type="entry name" value="Cse2_I-E"/>
    <property type="match status" value="1"/>
</dbReference>
<dbReference type="InterPro" id="IPR013382">
    <property type="entry name" value="CRISPR-assoc_prot_Cse2"/>
</dbReference>
<dbReference type="Pfam" id="PF09485">
    <property type="entry name" value="CRISPR_Cse2"/>
    <property type="match status" value="1"/>
</dbReference>
<dbReference type="EMBL" id="CP014163">
    <property type="protein sequence ID" value="AMB99971.1"/>
    <property type="molecule type" value="Genomic_DNA"/>
</dbReference>
<keyword evidence="2" id="KW-1185">Reference proteome</keyword>
<dbReference type="OrthoDB" id="1753036at2"/>
<dbReference type="STRING" id="128944.AWM75_08300"/>
<sequence>MTKNNLRLSQVAGQLTKRLDSQLGTPSGKALLANLRNSMGRSLSETTEVWPLMYEVLPEEYLGQSYQLTNEEEAILTMMQLYALYHQGQDSPLSSYENKTNFGESLATLRGDKDTVSIDRRFNALITATSYDEFNHHLRQLLRLLKSRTKGTVKINFAKLCQDLYWFSRGYEEKVRLSWAKAYYSQARNKGDKNDEAK</sequence>
<dbReference type="AlphaFoldDB" id="A0A120IB34"/>
<dbReference type="RefSeq" id="WP_067980732.1">
    <property type="nucleotide sequence ID" value="NZ_CP014163.1"/>
</dbReference>
<accession>A0A120IB34</accession>
<dbReference type="KEGG" id="auh:AWM75_08300"/>
<name>A0A120IB34_9LACT</name>
<dbReference type="InterPro" id="IPR038287">
    <property type="entry name" value="Cse2_sf"/>
</dbReference>
<organism evidence="1 2">
    <name type="scientific">Aerococcus urinaehominis</name>
    <dbReference type="NCBI Taxonomy" id="128944"/>
    <lineage>
        <taxon>Bacteria</taxon>
        <taxon>Bacillati</taxon>
        <taxon>Bacillota</taxon>
        <taxon>Bacilli</taxon>
        <taxon>Lactobacillales</taxon>
        <taxon>Aerococcaceae</taxon>
        <taxon>Aerococcus</taxon>
    </lineage>
</organism>
<gene>
    <name evidence="1" type="ORF">AWM75_08300</name>
</gene>